<keyword evidence="2" id="KW-0732">Signal</keyword>
<reference evidence="3 4" key="1">
    <citation type="journal article" date="2010" name="Nature">
        <title>The Ectocarpus genome and the independent evolution of multicellularity in brown algae.</title>
        <authorList>
            <person name="Cock J.M."/>
            <person name="Sterck L."/>
            <person name="Rouze P."/>
            <person name="Scornet D."/>
            <person name="Allen A.E."/>
            <person name="Amoutzias G."/>
            <person name="Anthouard V."/>
            <person name="Artiguenave F."/>
            <person name="Aury J.M."/>
            <person name="Badger J.H."/>
            <person name="Beszteri B."/>
            <person name="Billiau K."/>
            <person name="Bonnet E."/>
            <person name="Bothwell J.H."/>
            <person name="Bowler C."/>
            <person name="Boyen C."/>
            <person name="Brownlee C."/>
            <person name="Carrano C.J."/>
            <person name="Charrier B."/>
            <person name="Cho G.Y."/>
            <person name="Coelho S.M."/>
            <person name="Collen J."/>
            <person name="Corre E."/>
            <person name="Da Silva C."/>
            <person name="Delage L."/>
            <person name="Delaroque N."/>
            <person name="Dittami S.M."/>
            <person name="Doulbeau S."/>
            <person name="Elias M."/>
            <person name="Farnham G."/>
            <person name="Gachon C.M."/>
            <person name="Gschloessl B."/>
            <person name="Heesch S."/>
            <person name="Jabbari K."/>
            <person name="Jubin C."/>
            <person name="Kawai H."/>
            <person name="Kimura K."/>
            <person name="Kloareg B."/>
            <person name="Kupper F.C."/>
            <person name="Lang D."/>
            <person name="Le Bail A."/>
            <person name="Leblanc C."/>
            <person name="Lerouge P."/>
            <person name="Lohr M."/>
            <person name="Lopez P.J."/>
            <person name="Martens C."/>
            <person name="Maumus F."/>
            <person name="Michel G."/>
            <person name="Miranda-Saavedra D."/>
            <person name="Morales J."/>
            <person name="Moreau H."/>
            <person name="Motomura T."/>
            <person name="Nagasato C."/>
            <person name="Napoli C.A."/>
            <person name="Nelson D.R."/>
            <person name="Nyvall-Collen P."/>
            <person name="Peters A.F."/>
            <person name="Pommier C."/>
            <person name="Potin P."/>
            <person name="Poulain J."/>
            <person name="Quesneville H."/>
            <person name="Read B."/>
            <person name="Rensing S.A."/>
            <person name="Ritter A."/>
            <person name="Rousvoal S."/>
            <person name="Samanta M."/>
            <person name="Samson G."/>
            <person name="Schroeder D.C."/>
            <person name="Segurens B."/>
            <person name="Strittmatter M."/>
            <person name="Tonon T."/>
            <person name="Tregear J.W."/>
            <person name="Valentin K."/>
            <person name="von Dassow P."/>
            <person name="Yamagishi T."/>
            <person name="Van de Peer Y."/>
            <person name="Wincker P."/>
        </authorList>
    </citation>
    <scope>NUCLEOTIDE SEQUENCE [LARGE SCALE GENOMIC DNA]</scope>
    <source>
        <strain evidence="4">Ec32 / CCAP1310/4</strain>
    </source>
</reference>
<evidence type="ECO:0000256" key="2">
    <source>
        <dbReference type="SAM" id="SignalP"/>
    </source>
</evidence>
<evidence type="ECO:0000313" key="3">
    <source>
        <dbReference type="EMBL" id="CBN74766.1"/>
    </source>
</evidence>
<dbReference type="OrthoDB" id="10527352at2759"/>
<dbReference type="EMBL" id="FN648608">
    <property type="protein sequence ID" value="CBN74766.1"/>
    <property type="molecule type" value="Genomic_DNA"/>
</dbReference>
<keyword evidence="4" id="KW-1185">Reference proteome</keyword>
<dbReference type="InParanoid" id="D8LMW5"/>
<name>D8LMW5_ECTSI</name>
<proteinExistence type="predicted"/>
<organism evidence="3 4">
    <name type="scientific">Ectocarpus siliculosus</name>
    <name type="common">Brown alga</name>
    <name type="synonym">Conferva siliculosa</name>
    <dbReference type="NCBI Taxonomy" id="2880"/>
    <lineage>
        <taxon>Eukaryota</taxon>
        <taxon>Sar</taxon>
        <taxon>Stramenopiles</taxon>
        <taxon>Ochrophyta</taxon>
        <taxon>PX clade</taxon>
        <taxon>Phaeophyceae</taxon>
        <taxon>Ectocarpales</taxon>
        <taxon>Ectocarpaceae</taxon>
        <taxon>Ectocarpus</taxon>
    </lineage>
</organism>
<protein>
    <submittedName>
        <fullName evidence="3">Uncharacterized protein</fullName>
    </submittedName>
</protein>
<feature type="chain" id="PRO_5003117383" evidence="2">
    <location>
        <begin position="39"/>
        <end position="153"/>
    </location>
</feature>
<sequence>MLSRRPTGLRGRSSCRTGRPLLALFLAALLVVLSPASAFLSSSPPRPSSSASSSSRSAKRAERLAPLHGIKRKVKVEMEENFSGKVVEPAGAATSMFGSDANALFDVIEKNKKKAAEAAAAAAAAAADGNGDDDGDEEGADGGDAGVGDGETA</sequence>
<evidence type="ECO:0000313" key="4">
    <source>
        <dbReference type="Proteomes" id="UP000002630"/>
    </source>
</evidence>
<feature type="compositionally biased region" description="Low complexity" evidence="1">
    <location>
        <begin position="38"/>
        <end position="56"/>
    </location>
</feature>
<accession>D8LMW5</accession>
<feature type="compositionally biased region" description="Acidic residues" evidence="1">
    <location>
        <begin position="130"/>
        <end position="141"/>
    </location>
</feature>
<gene>
    <name evidence="3" type="ORF">Esi_0041_0122</name>
</gene>
<evidence type="ECO:0000256" key="1">
    <source>
        <dbReference type="SAM" id="MobiDB-lite"/>
    </source>
</evidence>
<feature type="region of interest" description="Disordered" evidence="1">
    <location>
        <begin position="121"/>
        <end position="153"/>
    </location>
</feature>
<feature type="region of interest" description="Disordered" evidence="1">
    <location>
        <begin position="38"/>
        <end position="66"/>
    </location>
</feature>
<feature type="compositionally biased region" description="Gly residues" evidence="1">
    <location>
        <begin position="142"/>
        <end position="153"/>
    </location>
</feature>
<feature type="signal peptide" evidence="2">
    <location>
        <begin position="1"/>
        <end position="38"/>
    </location>
</feature>
<dbReference type="Proteomes" id="UP000002630">
    <property type="component" value="Linkage Group LG15"/>
</dbReference>
<dbReference type="EMBL" id="FN649740">
    <property type="protein sequence ID" value="CBN74766.1"/>
    <property type="molecule type" value="Genomic_DNA"/>
</dbReference>
<dbReference type="AlphaFoldDB" id="D8LMW5"/>